<evidence type="ECO:0000313" key="1">
    <source>
        <dbReference type="EMBL" id="SGY77473.1"/>
    </source>
</evidence>
<keyword evidence="2" id="KW-1185">Reference proteome</keyword>
<accession>A0A2X0PDJ4</accession>
<protein>
    <submittedName>
        <fullName evidence="1">BQ5605_C005g03647 protein</fullName>
    </submittedName>
</protein>
<dbReference type="EMBL" id="FQNC01000047">
    <property type="protein sequence ID" value="SGY77473.1"/>
    <property type="molecule type" value="Genomic_DNA"/>
</dbReference>
<organism evidence="1 2">
    <name type="scientific">Microbotryum silenes-dioicae</name>
    <dbReference type="NCBI Taxonomy" id="796604"/>
    <lineage>
        <taxon>Eukaryota</taxon>
        <taxon>Fungi</taxon>
        <taxon>Dikarya</taxon>
        <taxon>Basidiomycota</taxon>
        <taxon>Pucciniomycotina</taxon>
        <taxon>Microbotryomycetes</taxon>
        <taxon>Microbotryales</taxon>
        <taxon>Microbotryaceae</taxon>
        <taxon>Microbotryum</taxon>
    </lineage>
</organism>
<proteinExistence type="predicted"/>
<dbReference type="Proteomes" id="UP000249464">
    <property type="component" value="Unassembled WGS sequence"/>
</dbReference>
<name>A0A2X0PDJ4_9BASI</name>
<dbReference type="AlphaFoldDB" id="A0A2X0PDJ4"/>
<sequence length="72" mass="8315">MHCLFLRVEPSNARTLACDHAHEPWGRAFRPVIDLLRITAHRLARLIRTRVFTASIVVMVPPPAYPTPWWVS</sequence>
<evidence type="ECO:0000313" key="2">
    <source>
        <dbReference type="Proteomes" id="UP000249464"/>
    </source>
</evidence>
<reference evidence="1 2" key="1">
    <citation type="submission" date="2016-11" db="EMBL/GenBank/DDBJ databases">
        <authorList>
            <person name="Jaros S."/>
            <person name="Januszkiewicz K."/>
            <person name="Wedrychowicz H."/>
        </authorList>
    </citation>
    <scope>NUCLEOTIDE SEQUENCE [LARGE SCALE GENOMIC DNA]</scope>
</reference>
<gene>
    <name evidence="1" type="primary">BQ5605_C005g03647</name>
    <name evidence="1" type="ORF">BQ5605_C005G03647</name>
</gene>